<keyword evidence="1" id="KW-0812">Transmembrane</keyword>
<evidence type="ECO:0000256" key="1">
    <source>
        <dbReference type="SAM" id="Phobius"/>
    </source>
</evidence>
<dbReference type="EMBL" id="PFCN01000035">
    <property type="protein sequence ID" value="PIR70125.1"/>
    <property type="molecule type" value="Genomic_DNA"/>
</dbReference>
<keyword evidence="1" id="KW-1133">Transmembrane helix</keyword>
<protein>
    <submittedName>
        <fullName evidence="2">Uncharacterized protein</fullName>
    </submittedName>
</protein>
<keyword evidence="1" id="KW-0472">Membrane</keyword>
<proteinExistence type="predicted"/>
<feature type="transmembrane region" description="Helical" evidence="1">
    <location>
        <begin position="73"/>
        <end position="91"/>
    </location>
</feature>
<gene>
    <name evidence="2" type="ORF">COU46_03160</name>
</gene>
<reference evidence="3" key="1">
    <citation type="submission" date="2017-09" db="EMBL/GenBank/DDBJ databases">
        <title>Depth-based differentiation of microbial function through sediment-hosted aquifers and enrichment of novel symbionts in the deep terrestrial subsurface.</title>
        <authorList>
            <person name="Probst A.J."/>
            <person name="Ladd B."/>
            <person name="Jarett J.K."/>
            <person name="Geller-Mcgrath D.E."/>
            <person name="Sieber C.M.K."/>
            <person name="Emerson J.B."/>
            <person name="Anantharaman K."/>
            <person name="Thomas B.C."/>
            <person name="Malmstrom R."/>
            <person name="Stieglmeier M."/>
            <person name="Klingl A."/>
            <person name="Woyke T."/>
            <person name="Ryan C.M."/>
            <person name="Banfield J.F."/>
        </authorList>
    </citation>
    <scope>NUCLEOTIDE SEQUENCE [LARGE SCALE GENOMIC DNA]</scope>
</reference>
<comment type="caution">
    <text evidence="2">The sequence shown here is derived from an EMBL/GenBank/DDBJ whole genome shotgun (WGS) entry which is preliminary data.</text>
</comment>
<dbReference type="Proteomes" id="UP000229383">
    <property type="component" value="Unassembled WGS sequence"/>
</dbReference>
<sequence>MNSFFNFLMFFNILGILISLSSIAVVAHAASYLLGKLRTGMLSFIWGLAFIVLSFIWSMFDIYYSFGQQQLQIIFISIGMVLIFLASRQLFAVSG</sequence>
<organism evidence="2 3">
    <name type="scientific">Candidatus Niyogibacteria bacterium CG10_big_fil_rev_8_21_14_0_10_42_19</name>
    <dbReference type="NCBI Taxonomy" id="1974725"/>
    <lineage>
        <taxon>Bacteria</taxon>
        <taxon>Candidatus Niyogiibacteriota</taxon>
    </lineage>
</organism>
<feature type="transmembrane region" description="Helical" evidence="1">
    <location>
        <begin position="45"/>
        <end position="66"/>
    </location>
</feature>
<evidence type="ECO:0000313" key="2">
    <source>
        <dbReference type="EMBL" id="PIR70125.1"/>
    </source>
</evidence>
<dbReference type="AlphaFoldDB" id="A0A2H0TH31"/>
<name>A0A2H0TH31_9BACT</name>
<accession>A0A2H0TH31</accession>
<evidence type="ECO:0000313" key="3">
    <source>
        <dbReference type="Proteomes" id="UP000229383"/>
    </source>
</evidence>